<dbReference type="InterPro" id="IPR055438">
    <property type="entry name" value="AstE_AspA_cat"/>
</dbReference>
<evidence type="ECO:0000256" key="1">
    <source>
        <dbReference type="ARBA" id="ARBA00001947"/>
    </source>
</evidence>
<proteinExistence type="predicted"/>
<keyword evidence="3" id="KW-0378">Hydrolase</keyword>
<keyword evidence="2" id="KW-0479">Metal-binding</keyword>
<evidence type="ECO:0000256" key="3">
    <source>
        <dbReference type="ARBA" id="ARBA00022801"/>
    </source>
</evidence>
<dbReference type="PANTHER" id="PTHR37326">
    <property type="entry name" value="BLL3975 PROTEIN"/>
    <property type="match status" value="1"/>
</dbReference>
<dbReference type="Pfam" id="PF24827">
    <property type="entry name" value="AstE_AspA_cat"/>
    <property type="match status" value="1"/>
</dbReference>
<accession>A0A556AUK9</accession>
<dbReference type="PANTHER" id="PTHR37326:SF1">
    <property type="entry name" value="BLL3975 PROTEIN"/>
    <property type="match status" value="1"/>
</dbReference>
<comment type="caution">
    <text evidence="6">The sequence shown here is derived from an EMBL/GenBank/DDBJ whole genome shotgun (WGS) entry which is preliminary data.</text>
</comment>
<dbReference type="EMBL" id="VLTJ01000014">
    <property type="protein sequence ID" value="TSH96628.1"/>
    <property type="molecule type" value="Genomic_DNA"/>
</dbReference>
<dbReference type="RefSeq" id="WP_143947738.1">
    <property type="nucleotide sequence ID" value="NZ_BAABMB010000002.1"/>
</dbReference>
<organism evidence="6 7">
    <name type="scientific">Verticiella sediminum</name>
    <dbReference type="NCBI Taxonomy" id="1247510"/>
    <lineage>
        <taxon>Bacteria</taxon>
        <taxon>Pseudomonadati</taxon>
        <taxon>Pseudomonadota</taxon>
        <taxon>Betaproteobacteria</taxon>
        <taxon>Burkholderiales</taxon>
        <taxon>Alcaligenaceae</taxon>
        <taxon>Verticiella</taxon>
    </lineage>
</organism>
<evidence type="ECO:0000259" key="5">
    <source>
        <dbReference type="Pfam" id="PF24827"/>
    </source>
</evidence>
<dbReference type="AlphaFoldDB" id="A0A556AUK9"/>
<dbReference type="Gene3D" id="3.40.630.10">
    <property type="entry name" value="Zn peptidases"/>
    <property type="match status" value="1"/>
</dbReference>
<dbReference type="OrthoDB" id="9782876at2"/>
<comment type="cofactor">
    <cofactor evidence="1">
        <name>Zn(2+)</name>
        <dbReference type="ChEBI" id="CHEBI:29105"/>
    </cofactor>
</comment>
<dbReference type="InterPro" id="IPR053138">
    <property type="entry name" value="N-alpha-Ac-DABA_deacetylase"/>
</dbReference>
<evidence type="ECO:0000313" key="6">
    <source>
        <dbReference type="EMBL" id="TSH96628.1"/>
    </source>
</evidence>
<dbReference type="CDD" id="cd06252">
    <property type="entry name" value="M14_ASTE_ASPA-like"/>
    <property type="match status" value="1"/>
</dbReference>
<dbReference type="InterPro" id="IPR043795">
    <property type="entry name" value="N-alpha-Ac-DABA-like"/>
</dbReference>
<dbReference type="GO" id="GO:0046872">
    <property type="term" value="F:metal ion binding"/>
    <property type="evidence" value="ECO:0007669"/>
    <property type="project" value="UniProtKB-KW"/>
</dbReference>
<gene>
    <name evidence="6" type="ORF">FOZ76_08595</name>
</gene>
<reference evidence="6 7" key="1">
    <citation type="submission" date="2019-07" db="EMBL/GenBank/DDBJ databases">
        <title>Qingshengfaniella alkalisoli gen. nov., sp. nov., isolated from saline soil.</title>
        <authorList>
            <person name="Xu L."/>
            <person name="Huang X.-X."/>
            <person name="Sun J.-Q."/>
        </authorList>
    </citation>
    <scope>NUCLEOTIDE SEQUENCE [LARGE SCALE GENOMIC DNA]</scope>
    <source>
        <strain evidence="6 7">DSM 27279</strain>
    </source>
</reference>
<evidence type="ECO:0000256" key="4">
    <source>
        <dbReference type="ARBA" id="ARBA00022833"/>
    </source>
</evidence>
<protein>
    <submittedName>
        <fullName evidence="6">Succinylglutamate desuccinylase</fullName>
    </submittedName>
</protein>
<dbReference type="SUPFAM" id="SSF53187">
    <property type="entry name" value="Zn-dependent exopeptidases"/>
    <property type="match status" value="1"/>
</dbReference>
<dbReference type="Proteomes" id="UP000318405">
    <property type="component" value="Unassembled WGS sequence"/>
</dbReference>
<feature type="domain" description="Succinylglutamate desuccinylase/Aspartoacylase catalytic" evidence="5">
    <location>
        <begin position="51"/>
        <end position="239"/>
    </location>
</feature>
<evidence type="ECO:0000256" key="2">
    <source>
        <dbReference type="ARBA" id="ARBA00022723"/>
    </source>
</evidence>
<sequence length="341" mass="36850">MTDSGKSLITATVNFDKGGIQTGFLRIPHSVDRSAYGYLPIPVFVAVNGEGPTVLMLGANHGDEYEGPIGLMHLLHGLALERLQGRLIVLPTLNLPAVLAGTRTSPIDKVNLNRSFPGKRHGTPTEMLAHYIETELISQADFVFDFHSGGKTLSYLPILFVLRPTDAASQSLTDRIVRAFGCERVRYIDQLAFNEDRTSGAAARRRGAVFLSGEFGGCGSVSKEGVTLVEQGTLRVLHELGVLGADDEISRPALVNIQSFNYSRAEHYVYAPRGGLFEPSFSLGDSIVAGQRAGFIHDPAEPWNAPREVLFQADGLAICYRPLAHVEAGDCLAHLAIPEAS</sequence>
<dbReference type="GO" id="GO:0016788">
    <property type="term" value="F:hydrolase activity, acting on ester bonds"/>
    <property type="evidence" value="ECO:0007669"/>
    <property type="project" value="InterPro"/>
</dbReference>
<keyword evidence="4" id="KW-0862">Zinc</keyword>
<evidence type="ECO:0000313" key="7">
    <source>
        <dbReference type="Proteomes" id="UP000318405"/>
    </source>
</evidence>
<dbReference type="PIRSF" id="PIRSF039012">
    <property type="entry name" value="ASP"/>
    <property type="match status" value="1"/>
</dbReference>
<keyword evidence="7" id="KW-1185">Reference proteome</keyword>
<name>A0A556AUK9_9BURK</name>
<dbReference type="GO" id="GO:0016811">
    <property type="term" value="F:hydrolase activity, acting on carbon-nitrogen (but not peptide) bonds, in linear amides"/>
    <property type="evidence" value="ECO:0007669"/>
    <property type="project" value="InterPro"/>
</dbReference>